<dbReference type="Proteomes" id="UP001055811">
    <property type="component" value="Linkage Group LG04"/>
</dbReference>
<protein>
    <submittedName>
        <fullName evidence="1">Uncharacterized protein</fullName>
    </submittedName>
</protein>
<evidence type="ECO:0000313" key="2">
    <source>
        <dbReference type="Proteomes" id="UP001055811"/>
    </source>
</evidence>
<proteinExistence type="predicted"/>
<accession>A0ACB9DV16</accession>
<reference evidence="2" key="1">
    <citation type="journal article" date="2022" name="Mol. Ecol. Resour.">
        <title>The genomes of chicory, endive, great burdock and yacon provide insights into Asteraceae palaeo-polyploidization history and plant inulin production.</title>
        <authorList>
            <person name="Fan W."/>
            <person name="Wang S."/>
            <person name="Wang H."/>
            <person name="Wang A."/>
            <person name="Jiang F."/>
            <person name="Liu H."/>
            <person name="Zhao H."/>
            <person name="Xu D."/>
            <person name="Zhang Y."/>
        </authorList>
    </citation>
    <scope>NUCLEOTIDE SEQUENCE [LARGE SCALE GENOMIC DNA]</scope>
    <source>
        <strain evidence="2">cv. Punajuju</strain>
    </source>
</reference>
<dbReference type="EMBL" id="CM042012">
    <property type="protein sequence ID" value="KAI3750524.1"/>
    <property type="molecule type" value="Genomic_DNA"/>
</dbReference>
<gene>
    <name evidence="1" type="ORF">L2E82_21164</name>
</gene>
<reference evidence="1 2" key="2">
    <citation type="journal article" date="2022" name="Mol. Ecol. Resour.">
        <title>The genomes of chicory, endive, great burdock and yacon provide insights into Asteraceae paleo-polyploidization history and plant inulin production.</title>
        <authorList>
            <person name="Fan W."/>
            <person name="Wang S."/>
            <person name="Wang H."/>
            <person name="Wang A."/>
            <person name="Jiang F."/>
            <person name="Liu H."/>
            <person name="Zhao H."/>
            <person name="Xu D."/>
            <person name="Zhang Y."/>
        </authorList>
    </citation>
    <scope>NUCLEOTIDE SEQUENCE [LARGE SCALE GENOMIC DNA]</scope>
    <source>
        <strain evidence="2">cv. Punajuju</strain>
        <tissue evidence="1">Leaves</tissue>
    </source>
</reference>
<name>A0ACB9DV16_CICIN</name>
<sequence length="218" mass="23928">MTNLVLMGSKQWSSCVTNSTLIDSALITSNCGKIQTMKLLLHKSMKKVLCAQVENLFVELLFSFLIIPLGTFVRLTKDNSSPVGIINLYDSISCLGDGNHLKSEAVKTMLLCPKLATEYLRVTELLPIYEGNTAPGHFLKEQARFIVSDDLEVTISQSLDIISKFNTLGVPVGDMEVLEVTVGEKEAISLLKASLTSTSALTDSLDLFRRKQKVKPST</sequence>
<evidence type="ECO:0000313" key="1">
    <source>
        <dbReference type="EMBL" id="KAI3750524.1"/>
    </source>
</evidence>
<organism evidence="1 2">
    <name type="scientific">Cichorium intybus</name>
    <name type="common">Chicory</name>
    <dbReference type="NCBI Taxonomy" id="13427"/>
    <lineage>
        <taxon>Eukaryota</taxon>
        <taxon>Viridiplantae</taxon>
        <taxon>Streptophyta</taxon>
        <taxon>Embryophyta</taxon>
        <taxon>Tracheophyta</taxon>
        <taxon>Spermatophyta</taxon>
        <taxon>Magnoliopsida</taxon>
        <taxon>eudicotyledons</taxon>
        <taxon>Gunneridae</taxon>
        <taxon>Pentapetalae</taxon>
        <taxon>asterids</taxon>
        <taxon>campanulids</taxon>
        <taxon>Asterales</taxon>
        <taxon>Asteraceae</taxon>
        <taxon>Cichorioideae</taxon>
        <taxon>Cichorieae</taxon>
        <taxon>Cichoriinae</taxon>
        <taxon>Cichorium</taxon>
    </lineage>
</organism>
<comment type="caution">
    <text evidence="1">The sequence shown here is derived from an EMBL/GenBank/DDBJ whole genome shotgun (WGS) entry which is preliminary data.</text>
</comment>
<keyword evidence="2" id="KW-1185">Reference proteome</keyword>